<dbReference type="InterPro" id="IPR029151">
    <property type="entry name" value="Sensor-like_sf"/>
</dbReference>
<dbReference type="SUPFAM" id="SSF103190">
    <property type="entry name" value="Sensory domain-like"/>
    <property type="match status" value="1"/>
</dbReference>
<dbReference type="SUPFAM" id="SSF158472">
    <property type="entry name" value="HAMP domain-like"/>
    <property type="match status" value="1"/>
</dbReference>
<comment type="catalytic activity">
    <reaction evidence="1">
        <text>ATP + protein L-histidine = ADP + protein N-phospho-L-histidine.</text>
        <dbReference type="EC" id="2.7.13.3"/>
    </reaction>
</comment>
<dbReference type="CDD" id="cd12913">
    <property type="entry name" value="PDC1_MCP_like"/>
    <property type="match status" value="1"/>
</dbReference>
<evidence type="ECO:0000256" key="5">
    <source>
        <dbReference type="ARBA" id="ARBA00022553"/>
    </source>
</evidence>
<evidence type="ECO:0000313" key="13">
    <source>
        <dbReference type="EMBL" id="AOT72043.1"/>
    </source>
</evidence>
<dbReference type="Gene3D" id="6.10.340.10">
    <property type="match status" value="1"/>
</dbReference>
<sequence>MVDFMKKISMKFIIPLLGISCVLAITTILISYTTVSGIVKEQAAASGIVSAQYNAEIIETWFKEKIASFQRTATHIERLDYFDERMISTMLKDAAEADDSFYSVFIGFEDGSLIDGKGWVPPETYNASLRPWYKAAQEEKGLVITHLYIDQNKKNMVASIAVPIVIQGVNGVLAANIPIDYILGRAGEIIYGKTGYGILADKHGLIISHPSQSYIMHNIADVFGNYEVIHLDKTYRDNIIVETVIIDEIKNLVVRVPIKTCSWELLLIAPLLEFQDPTKQMLKYLMITLGICLLLMIGFGVVIGRSMAKPLERIIAEVAKLANGDLRNNIEIGSKDEFGLLSDELNQMRKNMKAMLQDIQNESILLFRKTGSLLRSIEERHDEQYKSGEGSDVNMMEKDKAGPANTMTKEQIAAKQSYLQETEMEENRTKKIAGTEEVYAIAEQINNIADRLEKGIRSFKI</sequence>
<gene>
    <name evidence="13" type="ORF">Gferi_22395</name>
</gene>
<evidence type="ECO:0000256" key="3">
    <source>
        <dbReference type="ARBA" id="ARBA00012438"/>
    </source>
</evidence>
<dbReference type="Pfam" id="PF00672">
    <property type="entry name" value="HAMP"/>
    <property type="match status" value="1"/>
</dbReference>
<evidence type="ECO:0000256" key="7">
    <source>
        <dbReference type="ARBA" id="ARBA00022692"/>
    </source>
</evidence>
<name>A0A1D8GMA3_9FIRM</name>
<dbReference type="CDD" id="cd06225">
    <property type="entry name" value="HAMP"/>
    <property type="match status" value="1"/>
</dbReference>
<protein>
    <recommendedName>
        <fullName evidence="3">histidine kinase</fullName>
        <ecNumber evidence="3">2.7.13.3</ecNumber>
    </recommendedName>
</protein>
<reference evidence="13 14" key="1">
    <citation type="submission" date="2016-09" db="EMBL/GenBank/DDBJ databases">
        <title>Genomic analysis reveals versatility of anaerobic energy metabolism of Geosporobacter ferrireducens IRF9 of phylum Firmicutes.</title>
        <authorList>
            <person name="Kim S.-J."/>
        </authorList>
    </citation>
    <scope>NUCLEOTIDE SEQUENCE [LARGE SCALE GENOMIC DNA]</scope>
    <source>
        <strain evidence="13 14">IRF9</strain>
    </source>
</reference>
<evidence type="ECO:0000259" key="12">
    <source>
        <dbReference type="PROSITE" id="PS50885"/>
    </source>
</evidence>
<evidence type="ECO:0000256" key="8">
    <source>
        <dbReference type="ARBA" id="ARBA00022777"/>
    </source>
</evidence>
<dbReference type="PROSITE" id="PS50885">
    <property type="entry name" value="HAMP"/>
    <property type="match status" value="1"/>
</dbReference>
<proteinExistence type="predicted"/>
<feature type="transmembrane region" description="Helical" evidence="11">
    <location>
        <begin position="12"/>
        <end position="32"/>
    </location>
</feature>
<accession>A0A1D8GMA3</accession>
<dbReference type="InterPro" id="IPR050398">
    <property type="entry name" value="HssS/ArlS-like"/>
</dbReference>
<dbReference type="GO" id="GO:0000155">
    <property type="term" value="F:phosphorelay sensor kinase activity"/>
    <property type="evidence" value="ECO:0007669"/>
    <property type="project" value="TreeGrafter"/>
</dbReference>
<keyword evidence="14" id="KW-1185">Reference proteome</keyword>
<keyword evidence="6" id="KW-0808">Transferase</keyword>
<dbReference type="PANTHER" id="PTHR45528">
    <property type="entry name" value="SENSOR HISTIDINE KINASE CPXA"/>
    <property type="match status" value="1"/>
</dbReference>
<dbReference type="GO" id="GO:0005886">
    <property type="term" value="C:plasma membrane"/>
    <property type="evidence" value="ECO:0007669"/>
    <property type="project" value="UniProtKB-SubCell"/>
</dbReference>
<keyword evidence="10 11" id="KW-0472">Membrane</keyword>
<keyword evidence="5" id="KW-0597">Phosphoprotein</keyword>
<evidence type="ECO:0000256" key="4">
    <source>
        <dbReference type="ARBA" id="ARBA00022475"/>
    </source>
</evidence>
<dbReference type="STRING" id="1424294.Gferi_22395"/>
<dbReference type="Pfam" id="PF02743">
    <property type="entry name" value="dCache_1"/>
    <property type="match status" value="1"/>
</dbReference>
<dbReference type="SMART" id="SM00304">
    <property type="entry name" value="HAMP"/>
    <property type="match status" value="1"/>
</dbReference>
<dbReference type="Proteomes" id="UP000095743">
    <property type="component" value="Chromosome"/>
</dbReference>
<dbReference type="AlphaFoldDB" id="A0A1D8GMA3"/>
<evidence type="ECO:0000256" key="2">
    <source>
        <dbReference type="ARBA" id="ARBA00004651"/>
    </source>
</evidence>
<organism evidence="13 14">
    <name type="scientific">Geosporobacter ferrireducens</name>
    <dbReference type="NCBI Taxonomy" id="1424294"/>
    <lineage>
        <taxon>Bacteria</taxon>
        <taxon>Bacillati</taxon>
        <taxon>Bacillota</taxon>
        <taxon>Clostridia</taxon>
        <taxon>Peptostreptococcales</taxon>
        <taxon>Thermotaleaceae</taxon>
        <taxon>Geosporobacter</taxon>
    </lineage>
</organism>
<evidence type="ECO:0000256" key="6">
    <source>
        <dbReference type="ARBA" id="ARBA00022679"/>
    </source>
</evidence>
<dbReference type="KEGG" id="gfe:Gferi_22395"/>
<keyword evidence="4" id="KW-1003">Cell membrane</keyword>
<feature type="domain" description="HAMP" evidence="12">
    <location>
        <begin position="305"/>
        <end position="357"/>
    </location>
</feature>
<evidence type="ECO:0000256" key="9">
    <source>
        <dbReference type="ARBA" id="ARBA00022989"/>
    </source>
</evidence>
<feature type="transmembrane region" description="Helical" evidence="11">
    <location>
        <begin position="284"/>
        <end position="303"/>
    </location>
</feature>
<evidence type="ECO:0000313" key="14">
    <source>
        <dbReference type="Proteomes" id="UP000095743"/>
    </source>
</evidence>
<dbReference type="PANTHER" id="PTHR45528:SF10">
    <property type="entry name" value="METHYL-ACCEPTING CHEMOTAXIS PROTEIN"/>
    <property type="match status" value="1"/>
</dbReference>
<dbReference type="InterPro" id="IPR033479">
    <property type="entry name" value="dCache_1"/>
</dbReference>
<evidence type="ECO:0000256" key="1">
    <source>
        <dbReference type="ARBA" id="ARBA00000085"/>
    </source>
</evidence>
<dbReference type="EC" id="2.7.13.3" evidence="3"/>
<dbReference type="OrthoDB" id="9814363at2"/>
<dbReference type="InterPro" id="IPR003660">
    <property type="entry name" value="HAMP_dom"/>
</dbReference>
<evidence type="ECO:0000256" key="11">
    <source>
        <dbReference type="SAM" id="Phobius"/>
    </source>
</evidence>
<keyword evidence="8" id="KW-0418">Kinase</keyword>
<dbReference type="EMBL" id="CP017269">
    <property type="protein sequence ID" value="AOT72043.1"/>
    <property type="molecule type" value="Genomic_DNA"/>
</dbReference>
<comment type="subcellular location">
    <subcellularLocation>
        <location evidence="2">Cell membrane</location>
        <topology evidence="2">Multi-pass membrane protein</topology>
    </subcellularLocation>
</comment>
<dbReference type="Gene3D" id="3.30.450.20">
    <property type="entry name" value="PAS domain"/>
    <property type="match status" value="2"/>
</dbReference>
<keyword evidence="7 11" id="KW-0812">Transmembrane</keyword>
<evidence type="ECO:0000256" key="10">
    <source>
        <dbReference type="ARBA" id="ARBA00023136"/>
    </source>
</evidence>
<keyword evidence="9 11" id="KW-1133">Transmembrane helix</keyword>